<evidence type="ECO:0000313" key="2">
    <source>
        <dbReference type="Proteomes" id="UP000287651"/>
    </source>
</evidence>
<comment type="caution">
    <text evidence="1">The sequence shown here is derived from an EMBL/GenBank/DDBJ whole genome shotgun (WGS) entry which is preliminary data.</text>
</comment>
<protein>
    <submittedName>
        <fullName evidence="1">Uncharacterized protein</fullName>
    </submittedName>
</protein>
<dbReference type="Proteomes" id="UP000287651">
    <property type="component" value="Unassembled WGS sequence"/>
</dbReference>
<accession>A0A426XMN7</accession>
<dbReference type="AlphaFoldDB" id="A0A426XMN7"/>
<sequence>MKNPWNDMITLLPLQEFMSLTSVQGKLRAFALCSIFYVDSLHVAWSFHQVPPKLLRLLICIELMVALAPTIPPVNPPLSLILISTLSVPSYNVVIVAPPLDLAMHPPMHYFIRDHATTPRCSLGPLSFVEILL</sequence>
<gene>
    <name evidence="1" type="ORF">B296_00037509</name>
</gene>
<evidence type="ECO:0000313" key="1">
    <source>
        <dbReference type="EMBL" id="RRT40767.1"/>
    </source>
</evidence>
<name>A0A426XMN7_ENSVE</name>
<reference evidence="1 2" key="1">
    <citation type="journal article" date="2014" name="Agronomy (Basel)">
        <title>A Draft Genome Sequence for Ensete ventricosum, the Drought-Tolerant Tree Against Hunger.</title>
        <authorList>
            <person name="Harrison J."/>
            <person name="Moore K.A."/>
            <person name="Paszkiewicz K."/>
            <person name="Jones T."/>
            <person name="Grant M."/>
            <person name="Ambacheew D."/>
            <person name="Muzemil S."/>
            <person name="Studholme D.J."/>
        </authorList>
    </citation>
    <scope>NUCLEOTIDE SEQUENCE [LARGE SCALE GENOMIC DNA]</scope>
</reference>
<proteinExistence type="predicted"/>
<dbReference type="EMBL" id="AMZH03019126">
    <property type="protein sequence ID" value="RRT40767.1"/>
    <property type="molecule type" value="Genomic_DNA"/>
</dbReference>
<organism evidence="1 2">
    <name type="scientific">Ensete ventricosum</name>
    <name type="common">Abyssinian banana</name>
    <name type="synonym">Musa ensete</name>
    <dbReference type="NCBI Taxonomy" id="4639"/>
    <lineage>
        <taxon>Eukaryota</taxon>
        <taxon>Viridiplantae</taxon>
        <taxon>Streptophyta</taxon>
        <taxon>Embryophyta</taxon>
        <taxon>Tracheophyta</taxon>
        <taxon>Spermatophyta</taxon>
        <taxon>Magnoliopsida</taxon>
        <taxon>Liliopsida</taxon>
        <taxon>Zingiberales</taxon>
        <taxon>Musaceae</taxon>
        <taxon>Ensete</taxon>
    </lineage>
</organism>